<reference evidence="2" key="2">
    <citation type="submission" date="2020-09" db="EMBL/GenBank/DDBJ databases">
        <authorList>
            <person name="Sun Q."/>
            <person name="Zhou Y."/>
        </authorList>
    </citation>
    <scope>NUCLEOTIDE SEQUENCE</scope>
    <source>
        <strain evidence="2">CGMCC 4.7403</strain>
    </source>
</reference>
<gene>
    <name evidence="2" type="ORF">GCM10017771_11010</name>
</gene>
<feature type="region of interest" description="Disordered" evidence="1">
    <location>
        <begin position="1"/>
        <end position="46"/>
    </location>
</feature>
<dbReference type="Proteomes" id="UP000603227">
    <property type="component" value="Unassembled WGS sequence"/>
</dbReference>
<reference evidence="2" key="1">
    <citation type="journal article" date="2014" name="Int. J. Syst. Evol. Microbiol.">
        <title>Complete genome sequence of Corynebacterium casei LMG S-19264T (=DSM 44701T), isolated from a smear-ripened cheese.</title>
        <authorList>
            <consortium name="US DOE Joint Genome Institute (JGI-PGF)"/>
            <person name="Walter F."/>
            <person name="Albersmeier A."/>
            <person name="Kalinowski J."/>
            <person name="Ruckert C."/>
        </authorList>
    </citation>
    <scope>NUCLEOTIDE SEQUENCE</scope>
    <source>
        <strain evidence="2">CGMCC 4.7403</strain>
    </source>
</reference>
<comment type="caution">
    <text evidence="2">The sequence shown here is derived from an EMBL/GenBank/DDBJ whole genome shotgun (WGS) entry which is preliminary data.</text>
</comment>
<feature type="compositionally biased region" description="Basic and acidic residues" evidence="1">
    <location>
        <begin position="1"/>
        <end position="11"/>
    </location>
</feature>
<accession>A0A919GFT5</accession>
<sequence length="70" mass="7482">MARRSHAEGDRHRRGHLPAGAHPRAAVLPHLPNGTSWTPCADPGDLPQVEGMVVDPVNKVLYAGQEDVGI</sequence>
<dbReference type="AlphaFoldDB" id="A0A919GFT5"/>
<dbReference type="Gene3D" id="2.120.10.30">
    <property type="entry name" value="TolB, C-terminal domain"/>
    <property type="match status" value="1"/>
</dbReference>
<protein>
    <submittedName>
        <fullName evidence="2">Uncharacterized protein</fullName>
    </submittedName>
</protein>
<proteinExistence type="predicted"/>
<evidence type="ECO:0000313" key="3">
    <source>
        <dbReference type="Proteomes" id="UP000603227"/>
    </source>
</evidence>
<dbReference type="InterPro" id="IPR011042">
    <property type="entry name" value="6-blade_b-propeller_TolB-like"/>
</dbReference>
<keyword evidence="3" id="KW-1185">Reference proteome</keyword>
<evidence type="ECO:0000313" key="2">
    <source>
        <dbReference type="EMBL" id="GHH83717.1"/>
    </source>
</evidence>
<name>A0A919GFT5_9ACTN</name>
<evidence type="ECO:0000256" key="1">
    <source>
        <dbReference type="SAM" id="MobiDB-lite"/>
    </source>
</evidence>
<dbReference type="EMBL" id="BNAT01000003">
    <property type="protein sequence ID" value="GHH83717.1"/>
    <property type="molecule type" value="Genomic_DNA"/>
</dbReference>
<organism evidence="2 3">
    <name type="scientific">Streptomyces capitiformicae</name>
    <dbReference type="NCBI Taxonomy" id="2014920"/>
    <lineage>
        <taxon>Bacteria</taxon>
        <taxon>Bacillati</taxon>
        <taxon>Actinomycetota</taxon>
        <taxon>Actinomycetes</taxon>
        <taxon>Kitasatosporales</taxon>
        <taxon>Streptomycetaceae</taxon>
        <taxon>Streptomyces</taxon>
    </lineage>
</organism>